<keyword evidence="6" id="KW-0282">Flagellum</keyword>
<dbReference type="Proteomes" id="UP000541535">
    <property type="component" value="Unassembled WGS sequence"/>
</dbReference>
<evidence type="ECO:0000259" key="4">
    <source>
        <dbReference type="Pfam" id="PF07238"/>
    </source>
</evidence>
<evidence type="ECO:0000256" key="3">
    <source>
        <dbReference type="ARBA" id="ARBA00023143"/>
    </source>
</evidence>
<keyword evidence="6" id="KW-0969">Cilium</keyword>
<dbReference type="InterPro" id="IPR012349">
    <property type="entry name" value="Split_barrel_FMN-bd"/>
</dbReference>
<protein>
    <submittedName>
        <fullName evidence="6">C-di-GMP-binding flagellar brake protein YcgR</fullName>
    </submittedName>
</protein>
<keyword evidence="7" id="KW-1185">Reference proteome</keyword>
<evidence type="ECO:0000313" key="7">
    <source>
        <dbReference type="Proteomes" id="UP000541535"/>
    </source>
</evidence>
<accession>A0A7W5BBF6</accession>
<sequence>MSDGAAAGEAKTQGYEFEQMNLQVGGRIQFITHRSIKPVQHFSTIIGWLKDEYLIVKVPFENGGPIALHENDKLTIRVFSGVNVCAFPCTVERVFGRPLFYAHLSFPRNIQGTSLRAAMRVKVDIPAQVGCDDGSSLSVFLVNLSVSGALIESKRKLHQDEGVVDLTFTLLSQPGQRQVRIGARALIRNMTVLKPVSAAEEVFSYGVQFVDLDPVHYTMLQNLTYEALIADRQKIV</sequence>
<dbReference type="InterPro" id="IPR009875">
    <property type="entry name" value="PilZ_domain"/>
</dbReference>
<evidence type="ECO:0000259" key="5">
    <source>
        <dbReference type="Pfam" id="PF12945"/>
    </source>
</evidence>
<feature type="domain" description="PilZ" evidence="4">
    <location>
        <begin position="115"/>
        <end position="225"/>
    </location>
</feature>
<proteinExistence type="predicted"/>
<dbReference type="Gene3D" id="2.30.110.10">
    <property type="entry name" value="Electron Transport, Fmn-binding Protein, Chain A"/>
    <property type="match status" value="1"/>
</dbReference>
<dbReference type="Pfam" id="PF07238">
    <property type="entry name" value="PilZ"/>
    <property type="match status" value="1"/>
</dbReference>
<dbReference type="Pfam" id="PF12945">
    <property type="entry name" value="PilZNR"/>
    <property type="match status" value="1"/>
</dbReference>
<evidence type="ECO:0000313" key="6">
    <source>
        <dbReference type="EMBL" id="MBB3119725.1"/>
    </source>
</evidence>
<name>A0A7W5BBF6_9BURK</name>
<dbReference type="AlphaFoldDB" id="A0A7W5BBF6"/>
<dbReference type="EMBL" id="JACHXD010000007">
    <property type="protein sequence ID" value="MBB3119725.1"/>
    <property type="molecule type" value="Genomic_DNA"/>
</dbReference>
<keyword evidence="3" id="KW-0975">Bacterial flagellum</keyword>
<dbReference type="SUPFAM" id="SSF141371">
    <property type="entry name" value="PilZ domain-like"/>
    <property type="match status" value="2"/>
</dbReference>
<feature type="domain" description="Type III secretion system flagellar brake protein YcgR PilZN" evidence="5">
    <location>
        <begin position="23"/>
        <end position="107"/>
    </location>
</feature>
<keyword evidence="2" id="KW-0547">Nucleotide-binding</keyword>
<evidence type="ECO:0000256" key="2">
    <source>
        <dbReference type="ARBA" id="ARBA00022741"/>
    </source>
</evidence>
<comment type="caution">
    <text evidence="6">The sequence shown here is derived from an EMBL/GenBank/DDBJ whole genome shotgun (WGS) entry which is preliminary data.</text>
</comment>
<reference evidence="6 7" key="1">
    <citation type="submission" date="2020-08" db="EMBL/GenBank/DDBJ databases">
        <title>Genomic Encyclopedia of Type Strains, Phase III (KMG-III): the genomes of soil and plant-associated and newly described type strains.</title>
        <authorList>
            <person name="Whitman W."/>
        </authorList>
    </citation>
    <scope>NUCLEOTIDE SEQUENCE [LARGE SCALE GENOMIC DNA]</scope>
    <source>
        <strain evidence="6 7">CECT 8897</strain>
    </source>
</reference>
<gene>
    <name evidence="6" type="ORF">FHS03_002780</name>
</gene>
<dbReference type="InterPro" id="IPR009926">
    <property type="entry name" value="T3SS_YcgR_PilZN"/>
</dbReference>
<organism evidence="6 7">
    <name type="scientific">Pseudoduganella violacea</name>
    <dbReference type="NCBI Taxonomy" id="1715466"/>
    <lineage>
        <taxon>Bacteria</taxon>
        <taxon>Pseudomonadati</taxon>
        <taxon>Pseudomonadota</taxon>
        <taxon>Betaproteobacteria</taxon>
        <taxon>Burkholderiales</taxon>
        <taxon>Oxalobacteraceae</taxon>
        <taxon>Telluria group</taxon>
        <taxon>Pseudoduganella</taxon>
    </lineage>
</organism>
<keyword evidence="1" id="KW-0973">c-di-GMP</keyword>
<dbReference type="GO" id="GO:0035438">
    <property type="term" value="F:cyclic-di-GMP binding"/>
    <property type="evidence" value="ECO:0007669"/>
    <property type="project" value="InterPro"/>
</dbReference>
<evidence type="ECO:0000256" key="1">
    <source>
        <dbReference type="ARBA" id="ARBA00022636"/>
    </source>
</evidence>
<dbReference type="RefSeq" id="WP_371871684.1">
    <property type="nucleotide sequence ID" value="NZ_JACHXD010000007.1"/>
</dbReference>
<dbReference type="Gene3D" id="2.40.10.220">
    <property type="entry name" value="predicted glycosyltransferase like domains"/>
    <property type="match status" value="1"/>
</dbReference>
<keyword evidence="6" id="KW-0966">Cell projection</keyword>